<comment type="caution">
    <text evidence="2">The sequence shown here is derived from an EMBL/GenBank/DDBJ whole genome shotgun (WGS) entry which is preliminary data.</text>
</comment>
<evidence type="ECO:0000313" key="3">
    <source>
        <dbReference type="Proteomes" id="UP000177039"/>
    </source>
</evidence>
<sequence length="106" mass="12357">MKKGELAYKKWEKKFLSDSENRRIYEEEAAKKELWLQLVEARQAAGLTQQQLAKRLGVSQAQVARVEKRGYDAYTLTSLRRYVNALGKGFSLKVIIEEQRMYSINN</sequence>
<dbReference type="EMBL" id="MFBT01000038">
    <property type="protein sequence ID" value="OGD98371.1"/>
    <property type="molecule type" value="Genomic_DNA"/>
</dbReference>
<dbReference type="Pfam" id="PF01381">
    <property type="entry name" value="HTH_3"/>
    <property type="match status" value="1"/>
</dbReference>
<dbReference type="InterPro" id="IPR010982">
    <property type="entry name" value="Lambda_DNA-bd_dom_sf"/>
</dbReference>
<dbReference type="InterPro" id="IPR001387">
    <property type="entry name" value="Cro/C1-type_HTH"/>
</dbReference>
<organism evidence="2 3">
    <name type="scientific">Candidatus Curtissbacteria bacterium RIFCSPLOWO2_01_FULL_42_50</name>
    <dbReference type="NCBI Taxonomy" id="1797730"/>
    <lineage>
        <taxon>Bacteria</taxon>
        <taxon>Candidatus Curtissiibacteriota</taxon>
    </lineage>
</organism>
<dbReference type="AlphaFoldDB" id="A0A1F5H2P9"/>
<proteinExistence type="predicted"/>
<name>A0A1F5H2P9_9BACT</name>
<dbReference type="PROSITE" id="PS50943">
    <property type="entry name" value="HTH_CROC1"/>
    <property type="match status" value="1"/>
</dbReference>
<feature type="domain" description="HTH cro/C1-type" evidence="1">
    <location>
        <begin position="38"/>
        <end position="95"/>
    </location>
</feature>
<dbReference type="CDD" id="cd00093">
    <property type="entry name" value="HTH_XRE"/>
    <property type="match status" value="1"/>
</dbReference>
<dbReference type="Proteomes" id="UP000177039">
    <property type="component" value="Unassembled WGS sequence"/>
</dbReference>
<reference evidence="2 3" key="1">
    <citation type="journal article" date="2016" name="Nat. Commun.">
        <title>Thousands of microbial genomes shed light on interconnected biogeochemical processes in an aquifer system.</title>
        <authorList>
            <person name="Anantharaman K."/>
            <person name="Brown C.T."/>
            <person name="Hug L.A."/>
            <person name="Sharon I."/>
            <person name="Castelle C.J."/>
            <person name="Probst A.J."/>
            <person name="Thomas B.C."/>
            <person name="Singh A."/>
            <person name="Wilkins M.J."/>
            <person name="Karaoz U."/>
            <person name="Brodie E.L."/>
            <person name="Williams K.H."/>
            <person name="Hubbard S.S."/>
            <person name="Banfield J.F."/>
        </authorList>
    </citation>
    <scope>NUCLEOTIDE SEQUENCE [LARGE SCALE GENOMIC DNA]</scope>
</reference>
<dbReference type="GO" id="GO:0003677">
    <property type="term" value="F:DNA binding"/>
    <property type="evidence" value="ECO:0007669"/>
    <property type="project" value="InterPro"/>
</dbReference>
<protein>
    <recommendedName>
        <fullName evidence="1">HTH cro/C1-type domain-containing protein</fullName>
    </recommendedName>
</protein>
<dbReference type="SMART" id="SM00530">
    <property type="entry name" value="HTH_XRE"/>
    <property type="match status" value="1"/>
</dbReference>
<accession>A0A1F5H2P9</accession>
<dbReference type="Gene3D" id="1.10.260.40">
    <property type="entry name" value="lambda repressor-like DNA-binding domains"/>
    <property type="match status" value="1"/>
</dbReference>
<dbReference type="SUPFAM" id="SSF47413">
    <property type="entry name" value="lambda repressor-like DNA-binding domains"/>
    <property type="match status" value="1"/>
</dbReference>
<evidence type="ECO:0000313" key="2">
    <source>
        <dbReference type="EMBL" id="OGD98371.1"/>
    </source>
</evidence>
<gene>
    <name evidence="2" type="ORF">A3B54_00720</name>
</gene>
<evidence type="ECO:0000259" key="1">
    <source>
        <dbReference type="PROSITE" id="PS50943"/>
    </source>
</evidence>